<evidence type="ECO:0000313" key="1">
    <source>
        <dbReference type="EMBL" id="KAJ5199772.1"/>
    </source>
</evidence>
<sequence>MISCQGGGIGPLKRNLHSGIVEDWLEYSDEDYWEAQNWARLNAGDSGKTLHQLVFPSWVDECSQEFQSFHEKMNVQSAVMVTA</sequence>
<dbReference type="Proteomes" id="UP001150879">
    <property type="component" value="Unassembled WGS sequence"/>
</dbReference>
<comment type="caution">
    <text evidence="1">The sequence shown here is derived from an EMBL/GenBank/DDBJ whole genome shotgun (WGS) entry which is preliminary data.</text>
</comment>
<keyword evidence="2" id="KW-1185">Reference proteome</keyword>
<reference evidence="1" key="2">
    <citation type="journal article" date="2023" name="IMA Fungus">
        <title>Comparative genomic study of the Penicillium genus elucidates a diverse pangenome and 15 lateral gene transfer events.</title>
        <authorList>
            <person name="Petersen C."/>
            <person name="Sorensen T."/>
            <person name="Nielsen M.R."/>
            <person name="Sondergaard T.E."/>
            <person name="Sorensen J.L."/>
            <person name="Fitzpatrick D.A."/>
            <person name="Frisvad J.C."/>
            <person name="Nielsen K.L."/>
        </authorList>
    </citation>
    <scope>NUCLEOTIDE SEQUENCE</scope>
    <source>
        <strain evidence="1">IBT 16849</strain>
    </source>
</reference>
<name>A0A9W9JNS8_9EURO</name>
<reference evidence="1" key="1">
    <citation type="submission" date="2022-11" db="EMBL/GenBank/DDBJ databases">
        <authorList>
            <person name="Petersen C."/>
        </authorList>
    </citation>
    <scope>NUCLEOTIDE SEQUENCE</scope>
    <source>
        <strain evidence="1">IBT 16849</strain>
    </source>
</reference>
<accession>A0A9W9JNS8</accession>
<protein>
    <submittedName>
        <fullName evidence="1">Uncharacterized protein</fullName>
    </submittedName>
</protein>
<organism evidence="1 2">
    <name type="scientific">Penicillium cf. griseofulvum</name>
    <dbReference type="NCBI Taxonomy" id="2972120"/>
    <lineage>
        <taxon>Eukaryota</taxon>
        <taxon>Fungi</taxon>
        <taxon>Dikarya</taxon>
        <taxon>Ascomycota</taxon>
        <taxon>Pezizomycotina</taxon>
        <taxon>Eurotiomycetes</taxon>
        <taxon>Eurotiomycetidae</taxon>
        <taxon>Eurotiales</taxon>
        <taxon>Aspergillaceae</taxon>
        <taxon>Penicillium</taxon>
    </lineage>
</organism>
<dbReference type="AlphaFoldDB" id="A0A9W9JNS8"/>
<dbReference type="EMBL" id="JAPQKP010000003">
    <property type="protein sequence ID" value="KAJ5199772.1"/>
    <property type="molecule type" value="Genomic_DNA"/>
</dbReference>
<proteinExistence type="predicted"/>
<evidence type="ECO:0000313" key="2">
    <source>
        <dbReference type="Proteomes" id="UP001150879"/>
    </source>
</evidence>
<gene>
    <name evidence="1" type="ORF">N7472_004976</name>
</gene>